<dbReference type="PANTHER" id="PTHR12147:SF56">
    <property type="entry name" value="AMINOPEPTIDASE YDR415C-RELATED"/>
    <property type="match status" value="1"/>
</dbReference>
<keyword evidence="2 11" id="KW-0031">Aminopeptidase</keyword>
<dbReference type="GO" id="GO:0004177">
    <property type="term" value="F:aminopeptidase activity"/>
    <property type="evidence" value="ECO:0007669"/>
    <property type="project" value="UniProtKB-KW"/>
</dbReference>
<dbReference type="EMBL" id="JADGJH010000322">
    <property type="protein sequence ID" value="KAJ3131055.1"/>
    <property type="molecule type" value="Genomic_DNA"/>
</dbReference>
<evidence type="ECO:0000256" key="8">
    <source>
        <dbReference type="ARBA" id="ARBA00043962"/>
    </source>
</evidence>
<comment type="caution">
    <text evidence="11">The sequence shown here is derived from an EMBL/GenBank/DDBJ whole genome shotgun (WGS) entry which is preliminary data.</text>
</comment>
<evidence type="ECO:0000313" key="12">
    <source>
        <dbReference type="Proteomes" id="UP001211907"/>
    </source>
</evidence>
<accession>A0AAD5T6T1</accession>
<evidence type="ECO:0000256" key="5">
    <source>
        <dbReference type="ARBA" id="ARBA00022729"/>
    </source>
</evidence>
<keyword evidence="7 9" id="KW-0862">Zinc</keyword>
<keyword evidence="5 9" id="KW-0732">Signal</keyword>
<sequence length="410" mass="45219">MKFTVLFGIALTVVSTAAFGQSKQKPIIQVDNVKYKSNADSNSNTKELSSFEAQMAALFRNQGFRLISTAEDDARWMSEADILALYQSQTRFIDITDGDLASLATNPPPARYGLPTKPRHLKIVNEILPSISIPKMTEWLTTFTAFKTRYYQSPTGLQSAEWLYAQALTVAASADLTAVSISVNKFKHDWAQFSIILRIEAVNSTLPADTPVVIISAHQDSTNMWNPWWGAAPGADDDGSGSCTIFEAYRVLVENGFVPHRPIEFHWYAAEEAGLLGSQKVAAKYKQDEINVAGVFHSDMTGYTPLDGPEVIGMATDNVDSDLQDFVRKLTQVYNPDIEIIDTSCGYGCSDHASWTKAGYPAAFTFETSFKSSSPYIHSTSDTVEHITFEHVEKFTRIAVGFAVELSLAN</sequence>
<dbReference type="PANTHER" id="PTHR12147">
    <property type="entry name" value="METALLOPEPTIDASE M28 FAMILY MEMBER"/>
    <property type="match status" value="1"/>
</dbReference>
<evidence type="ECO:0000256" key="4">
    <source>
        <dbReference type="ARBA" id="ARBA00022723"/>
    </source>
</evidence>
<evidence type="ECO:0000256" key="1">
    <source>
        <dbReference type="ARBA" id="ARBA00001947"/>
    </source>
</evidence>
<dbReference type="GO" id="GO:0006508">
    <property type="term" value="P:proteolysis"/>
    <property type="evidence" value="ECO:0007669"/>
    <property type="project" value="UniProtKB-KW"/>
</dbReference>
<dbReference type="GO" id="GO:0008235">
    <property type="term" value="F:metalloexopeptidase activity"/>
    <property type="evidence" value="ECO:0007669"/>
    <property type="project" value="InterPro"/>
</dbReference>
<protein>
    <recommendedName>
        <fullName evidence="9">Peptide hydrolase</fullName>
        <ecNumber evidence="9">3.4.-.-</ecNumber>
    </recommendedName>
</protein>
<dbReference type="Pfam" id="PF04389">
    <property type="entry name" value="Peptidase_M28"/>
    <property type="match status" value="1"/>
</dbReference>
<evidence type="ECO:0000256" key="2">
    <source>
        <dbReference type="ARBA" id="ARBA00022438"/>
    </source>
</evidence>
<dbReference type="FunFam" id="3.40.630.10:FF:000042">
    <property type="entry name" value="Peptide hydrolase"/>
    <property type="match status" value="1"/>
</dbReference>
<evidence type="ECO:0000256" key="3">
    <source>
        <dbReference type="ARBA" id="ARBA00022670"/>
    </source>
</evidence>
<dbReference type="Proteomes" id="UP001211907">
    <property type="component" value="Unassembled WGS sequence"/>
</dbReference>
<feature type="domain" description="Peptidase M28" evidence="10">
    <location>
        <begin position="210"/>
        <end position="400"/>
    </location>
</feature>
<dbReference type="InterPro" id="IPR007484">
    <property type="entry name" value="Peptidase_M28"/>
</dbReference>
<dbReference type="GO" id="GO:0046872">
    <property type="term" value="F:metal ion binding"/>
    <property type="evidence" value="ECO:0007669"/>
    <property type="project" value="UniProtKB-KW"/>
</dbReference>
<dbReference type="Gene3D" id="3.40.630.10">
    <property type="entry name" value="Zn peptidases"/>
    <property type="match status" value="1"/>
</dbReference>
<dbReference type="EC" id="3.4.-.-" evidence="9"/>
<evidence type="ECO:0000256" key="6">
    <source>
        <dbReference type="ARBA" id="ARBA00022801"/>
    </source>
</evidence>
<gene>
    <name evidence="11" type="primary">LAP1_2</name>
    <name evidence="11" type="ORF">HK100_006906</name>
</gene>
<evidence type="ECO:0000259" key="10">
    <source>
        <dbReference type="Pfam" id="PF04389"/>
    </source>
</evidence>
<dbReference type="SUPFAM" id="SSF53187">
    <property type="entry name" value="Zn-dependent exopeptidases"/>
    <property type="match status" value="1"/>
</dbReference>
<comment type="cofactor">
    <cofactor evidence="1">
        <name>Zn(2+)</name>
        <dbReference type="ChEBI" id="CHEBI:29105"/>
    </cofactor>
</comment>
<feature type="signal peptide" evidence="9">
    <location>
        <begin position="1"/>
        <end position="20"/>
    </location>
</feature>
<dbReference type="AlphaFoldDB" id="A0AAD5T6T1"/>
<organism evidence="11 12">
    <name type="scientific">Physocladia obscura</name>
    <dbReference type="NCBI Taxonomy" id="109957"/>
    <lineage>
        <taxon>Eukaryota</taxon>
        <taxon>Fungi</taxon>
        <taxon>Fungi incertae sedis</taxon>
        <taxon>Chytridiomycota</taxon>
        <taxon>Chytridiomycota incertae sedis</taxon>
        <taxon>Chytridiomycetes</taxon>
        <taxon>Chytridiales</taxon>
        <taxon>Chytriomycetaceae</taxon>
        <taxon>Physocladia</taxon>
    </lineage>
</organism>
<keyword evidence="6 9" id="KW-0378">Hydrolase</keyword>
<name>A0AAD5T6T1_9FUNG</name>
<reference evidence="11" key="1">
    <citation type="submission" date="2020-05" db="EMBL/GenBank/DDBJ databases">
        <title>Phylogenomic resolution of chytrid fungi.</title>
        <authorList>
            <person name="Stajich J.E."/>
            <person name="Amses K."/>
            <person name="Simmons R."/>
            <person name="Seto K."/>
            <person name="Myers J."/>
            <person name="Bonds A."/>
            <person name="Quandt C.A."/>
            <person name="Barry K."/>
            <person name="Liu P."/>
            <person name="Grigoriev I."/>
            <person name="Longcore J.E."/>
            <person name="James T.Y."/>
        </authorList>
    </citation>
    <scope>NUCLEOTIDE SEQUENCE</scope>
    <source>
        <strain evidence="11">JEL0513</strain>
    </source>
</reference>
<evidence type="ECO:0000256" key="9">
    <source>
        <dbReference type="RuleBase" id="RU361240"/>
    </source>
</evidence>
<dbReference type="InterPro" id="IPR045175">
    <property type="entry name" value="M28_fam"/>
</dbReference>
<comment type="similarity">
    <text evidence="8">Belongs to the peptidase M28 family. M28E subfamily.</text>
</comment>
<keyword evidence="3 9" id="KW-0645">Protease</keyword>
<proteinExistence type="inferred from homology"/>
<keyword evidence="4 9" id="KW-0479">Metal-binding</keyword>
<evidence type="ECO:0000313" key="11">
    <source>
        <dbReference type="EMBL" id="KAJ3131055.1"/>
    </source>
</evidence>
<feature type="chain" id="PRO_5041781430" description="Peptide hydrolase" evidence="9">
    <location>
        <begin position="21"/>
        <end position="410"/>
    </location>
</feature>
<keyword evidence="12" id="KW-1185">Reference proteome</keyword>
<evidence type="ECO:0000256" key="7">
    <source>
        <dbReference type="ARBA" id="ARBA00022833"/>
    </source>
</evidence>